<evidence type="ECO:0000256" key="4">
    <source>
        <dbReference type="ARBA" id="ARBA00022840"/>
    </source>
</evidence>
<keyword evidence="3" id="KW-0547">Nucleotide-binding</keyword>
<dbReference type="InterPro" id="IPR003439">
    <property type="entry name" value="ABC_transporter-like_ATP-bd"/>
</dbReference>
<dbReference type="RefSeq" id="WP_025414902.1">
    <property type="nucleotide sequence ID" value="NZ_CP007130.1"/>
</dbReference>
<dbReference type="GO" id="GO:0016887">
    <property type="term" value="F:ATP hydrolysis activity"/>
    <property type="evidence" value="ECO:0007669"/>
    <property type="project" value="InterPro"/>
</dbReference>
<dbReference type="PROSITE" id="PS50893">
    <property type="entry name" value="ABC_TRANSPORTER_2"/>
    <property type="match status" value="1"/>
</dbReference>
<dbReference type="SMART" id="SM00382">
    <property type="entry name" value="AAA"/>
    <property type="match status" value="1"/>
</dbReference>
<dbReference type="KEGG" id="gba:J421_6071"/>
<dbReference type="InParanoid" id="W0RSC8"/>
<dbReference type="Proteomes" id="UP000019151">
    <property type="component" value="Plasmid 2"/>
</dbReference>
<proteinExistence type="inferred from homology"/>
<keyword evidence="6" id="KW-0614">Plasmid</keyword>
<dbReference type="AlphaFoldDB" id="W0RSC8"/>
<dbReference type="CDD" id="cd03220">
    <property type="entry name" value="ABC_KpsT_Wzt"/>
    <property type="match status" value="1"/>
</dbReference>
<dbReference type="EMBL" id="CP007130">
    <property type="protein sequence ID" value="AHG93606.1"/>
    <property type="molecule type" value="Genomic_DNA"/>
</dbReference>
<dbReference type="InterPro" id="IPR050683">
    <property type="entry name" value="Bact_Polysacc_Export_ATP-bd"/>
</dbReference>
<evidence type="ECO:0000259" key="5">
    <source>
        <dbReference type="PROSITE" id="PS50893"/>
    </source>
</evidence>
<dbReference type="PANTHER" id="PTHR46743:SF2">
    <property type="entry name" value="TEICHOIC ACIDS EXPORT ATP-BINDING PROTEIN TAGH"/>
    <property type="match status" value="1"/>
</dbReference>
<keyword evidence="4" id="KW-0067">ATP-binding</keyword>
<dbReference type="InterPro" id="IPR015860">
    <property type="entry name" value="ABC_transpr_TagH-like"/>
</dbReference>
<sequence length="401" mass="43966">MRSEPRIVFDRVWKKFHRGEIHDSLRDLIPAVTRRMLGRGTPRDALDKDDFWAVRDVSFEVKPGQTLGIIGGNGSGKSTSLRLLTKILTPSLGVAQVHGRVGALIEVSAGFHGDLTGRENVFLQGAIMGMRTRDVARKFDDIVAFSGIEEFIDTPVKRYSSGMNARLGFSVAAHLEPEVLIIDEVLAVGDRTFQQRAFGRISELATSGLPVVLVTHQLERVLELCTDAIVLSQGRVAFRGQPSDAVTAYIQHNLHHGGGAPAEQDGAFIVTHDRVQLVDDRPVRSGETFTVQVDGRLSSRAPDALEPLQFFVRDLATGRGVFASGGRRQGLVIQEAGPFRVEVTLQANIPPGRYLLEFGAFDFATNEIAAQRTVVMFTVVDDGQWRGTAQMNPVLRFLTAD</sequence>
<dbReference type="InterPro" id="IPR003593">
    <property type="entry name" value="AAA+_ATPase"/>
</dbReference>
<evidence type="ECO:0000313" key="7">
    <source>
        <dbReference type="Proteomes" id="UP000019151"/>
    </source>
</evidence>
<dbReference type="Gene3D" id="3.40.50.300">
    <property type="entry name" value="P-loop containing nucleotide triphosphate hydrolases"/>
    <property type="match status" value="1"/>
</dbReference>
<keyword evidence="7" id="KW-1185">Reference proteome</keyword>
<accession>W0RSC8</accession>
<keyword evidence="2" id="KW-0813">Transport</keyword>
<dbReference type="HOGENOM" id="CLU_000604_101_1_0"/>
<dbReference type="PATRIC" id="fig|861299.3.peg.6125"/>
<protein>
    <submittedName>
        <fullName evidence="6">AAA ATPase</fullName>
    </submittedName>
</protein>
<evidence type="ECO:0000256" key="1">
    <source>
        <dbReference type="ARBA" id="ARBA00005417"/>
    </source>
</evidence>
<dbReference type="GO" id="GO:0005524">
    <property type="term" value="F:ATP binding"/>
    <property type="evidence" value="ECO:0007669"/>
    <property type="project" value="UniProtKB-KW"/>
</dbReference>
<evidence type="ECO:0000256" key="3">
    <source>
        <dbReference type="ARBA" id="ARBA00022741"/>
    </source>
</evidence>
<evidence type="ECO:0000256" key="2">
    <source>
        <dbReference type="ARBA" id="ARBA00022448"/>
    </source>
</evidence>
<reference evidence="6 7" key="1">
    <citation type="journal article" date="2014" name="Genome Announc.">
        <title>Genome Sequence and Methylome of Soil Bacterium Gemmatirosa kalamazoonensis KBS708T, a Member of the Rarely Cultivated Gemmatimonadetes Phylum.</title>
        <authorList>
            <person name="Debruyn J.M."/>
            <person name="Radosevich M."/>
            <person name="Wommack K.E."/>
            <person name="Polson S.W."/>
            <person name="Hauser L.J."/>
            <person name="Fawaz M.N."/>
            <person name="Korlach J."/>
            <person name="Tsai Y.C."/>
        </authorList>
    </citation>
    <scope>NUCLEOTIDE SEQUENCE [LARGE SCALE GENOMIC DNA]</scope>
    <source>
        <strain evidence="6 7">KBS708</strain>
        <plasmid evidence="7">Plasmid 2</plasmid>
    </source>
</reference>
<name>W0RSC8_9BACT</name>
<dbReference type="SUPFAM" id="SSF52540">
    <property type="entry name" value="P-loop containing nucleoside triphosphate hydrolases"/>
    <property type="match status" value="1"/>
</dbReference>
<dbReference type="PANTHER" id="PTHR46743">
    <property type="entry name" value="TEICHOIC ACIDS EXPORT ATP-BINDING PROTEIN TAGH"/>
    <property type="match status" value="1"/>
</dbReference>
<organism evidence="6 7">
    <name type="scientific">Gemmatirosa kalamazoonensis</name>
    <dbReference type="NCBI Taxonomy" id="861299"/>
    <lineage>
        <taxon>Bacteria</taxon>
        <taxon>Pseudomonadati</taxon>
        <taxon>Gemmatimonadota</taxon>
        <taxon>Gemmatimonadia</taxon>
        <taxon>Gemmatimonadales</taxon>
        <taxon>Gemmatimonadaceae</taxon>
        <taxon>Gemmatirosa</taxon>
    </lineage>
</organism>
<dbReference type="Pfam" id="PF00005">
    <property type="entry name" value="ABC_tran"/>
    <property type="match status" value="1"/>
</dbReference>
<dbReference type="InterPro" id="IPR027417">
    <property type="entry name" value="P-loop_NTPase"/>
</dbReference>
<evidence type="ECO:0000313" key="6">
    <source>
        <dbReference type="EMBL" id="AHG93606.1"/>
    </source>
</evidence>
<dbReference type="eggNOG" id="COG1134">
    <property type="taxonomic scope" value="Bacteria"/>
</dbReference>
<comment type="similarity">
    <text evidence="1">Belongs to the ABC transporter superfamily.</text>
</comment>
<feature type="domain" description="ABC transporter" evidence="5">
    <location>
        <begin position="32"/>
        <end position="258"/>
    </location>
</feature>
<geneLocation type="plasmid" evidence="6 7">
    <name>2</name>
</geneLocation>
<gene>
    <name evidence="6" type="ORF">J421_6071</name>
</gene>
<dbReference type="OrthoDB" id="9778870at2"/>
<dbReference type="GO" id="GO:0016020">
    <property type="term" value="C:membrane"/>
    <property type="evidence" value="ECO:0007669"/>
    <property type="project" value="InterPro"/>
</dbReference>
<dbReference type="GO" id="GO:0140359">
    <property type="term" value="F:ABC-type transporter activity"/>
    <property type="evidence" value="ECO:0007669"/>
    <property type="project" value="InterPro"/>
</dbReference>